<proteinExistence type="predicted"/>
<dbReference type="AlphaFoldDB" id="E5A6A2"/>
<feature type="region of interest" description="Disordered" evidence="1">
    <location>
        <begin position="1"/>
        <end position="23"/>
    </location>
</feature>
<dbReference type="OrthoDB" id="3755201at2759"/>
<evidence type="ECO:0000313" key="3">
    <source>
        <dbReference type="Proteomes" id="UP000002668"/>
    </source>
</evidence>
<organism evidence="2 3">
    <name type="scientific">Leptosphaeria maculans (strain JN3 / isolate v23.1.3 / race Av1-4-5-6-7-8)</name>
    <name type="common">Blackleg fungus</name>
    <name type="synonym">Phoma lingam</name>
    <dbReference type="NCBI Taxonomy" id="985895"/>
    <lineage>
        <taxon>Eukaryota</taxon>
        <taxon>Fungi</taxon>
        <taxon>Dikarya</taxon>
        <taxon>Ascomycota</taxon>
        <taxon>Pezizomycotina</taxon>
        <taxon>Dothideomycetes</taxon>
        <taxon>Pleosporomycetidae</taxon>
        <taxon>Pleosporales</taxon>
        <taxon>Pleosporineae</taxon>
        <taxon>Leptosphaeriaceae</taxon>
        <taxon>Plenodomus</taxon>
        <taxon>Plenodomus lingam/Leptosphaeria maculans species complex</taxon>
    </lineage>
</organism>
<feature type="compositionally biased region" description="Basic and acidic residues" evidence="1">
    <location>
        <begin position="82"/>
        <end position="98"/>
    </location>
</feature>
<dbReference type="EMBL" id="FP929135">
    <property type="protein sequence ID" value="CBX99147.1"/>
    <property type="molecule type" value="Genomic_DNA"/>
</dbReference>
<dbReference type="OMA" id="AHEMHQV"/>
<protein>
    <submittedName>
        <fullName evidence="2">Uncharacterized protein</fullName>
    </submittedName>
</protein>
<dbReference type="InParanoid" id="E5A6A2"/>
<reference evidence="3" key="1">
    <citation type="journal article" date="2011" name="Nat. Commun.">
        <title>Effector diversification within compartments of the Leptosphaeria maculans genome affected by Repeat-Induced Point mutations.</title>
        <authorList>
            <person name="Rouxel T."/>
            <person name="Grandaubert J."/>
            <person name="Hane J.K."/>
            <person name="Hoede C."/>
            <person name="van de Wouw A.P."/>
            <person name="Couloux A."/>
            <person name="Dominguez V."/>
            <person name="Anthouard V."/>
            <person name="Bally P."/>
            <person name="Bourras S."/>
            <person name="Cozijnsen A.J."/>
            <person name="Ciuffetti L.M."/>
            <person name="Degrave A."/>
            <person name="Dilmaghani A."/>
            <person name="Duret L."/>
            <person name="Fudal I."/>
            <person name="Goodwin S.B."/>
            <person name="Gout L."/>
            <person name="Glaser N."/>
            <person name="Linglin J."/>
            <person name="Kema G.H.J."/>
            <person name="Lapalu N."/>
            <person name="Lawrence C.B."/>
            <person name="May K."/>
            <person name="Meyer M."/>
            <person name="Ollivier B."/>
            <person name="Poulain J."/>
            <person name="Schoch C.L."/>
            <person name="Simon A."/>
            <person name="Spatafora J.W."/>
            <person name="Stachowiak A."/>
            <person name="Turgeon B.G."/>
            <person name="Tyler B.M."/>
            <person name="Vincent D."/>
            <person name="Weissenbach J."/>
            <person name="Amselem J."/>
            <person name="Quesneville H."/>
            <person name="Oliver R.P."/>
            <person name="Wincker P."/>
            <person name="Balesdent M.-H."/>
            <person name="Howlett B.J."/>
        </authorList>
    </citation>
    <scope>NUCLEOTIDE SEQUENCE [LARGE SCALE GENOMIC DNA]</scope>
    <source>
        <strain evidence="3">JN3 / isolate v23.1.3 / race Av1-4-5-6-7-8</strain>
    </source>
</reference>
<feature type="region of interest" description="Disordered" evidence="1">
    <location>
        <begin position="188"/>
        <end position="210"/>
    </location>
</feature>
<evidence type="ECO:0000256" key="1">
    <source>
        <dbReference type="SAM" id="MobiDB-lite"/>
    </source>
</evidence>
<keyword evidence="3" id="KW-1185">Reference proteome</keyword>
<dbReference type="eggNOG" id="ENOG502TET8">
    <property type="taxonomic scope" value="Eukaryota"/>
</dbReference>
<name>E5A6A2_LEPMJ</name>
<sequence>MSSSRSPKRPASPRKPTKHSKPFSAFAEELGTHYTAETTDRQDVHHAGAMGLFDDPDEIEAEERRRVRHELERHQARVRQMQRHDKKDSKREMKETKRIAQGKSPKPWYSRVLGRDKDQRGEVGLVGSSACVGESTDEASVDGTSTEKWEYEIVRRPAALEAIYTDEDVEPVGSLWLEECEMARVKSDDRGGCHIVPKSSIQSGERKQQQ</sequence>
<feature type="compositionally biased region" description="Basic residues" evidence="1">
    <location>
        <begin position="1"/>
        <end position="21"/>
    </location>
</feature>
<accession>E5A6A2</accession>
<dbReference type="Proteomes" id="UP000002668">
    <property type="component" value="Genome"/>
</dbReference>
<dbReference type="VEuPathDB" id="FungiDB:LEMA_P083860.1"/>
<evidence type="ECO:0000313" key="2">
    <source>
        <dbReference type="EMBL" id="CBX99147.1"/>
    </source>
</evidence>
<gene>
    <name evidence="2" type="ORF">LEMA_P083860.1</name>
</gene>
<dbReference type="GeneID" id="13282521"/>
<dbReference type="HOGENOM" id="CLU_1310342_0_0_1"/>
<feature type="region of interest" description="Disordered" evidence="1">
    <location>
        <begin position="71"/>
        <end position="145"/>
    </location>
</feature>